<keyword evidence="2" id="KW-1185">Reference proteome</keyword>
<protein>
    <submittedName>
        <fullName evidence="1">Uncharacterized protein</fullName>
    </submittedName>
</protein>
<gene>
    <name evidence="1" type="ORF">ASPTUDRAFT_79951</name>
</gene>
<evidence type="ECO:0000313" key="2">
    <source>
        <dbReference type="Proteomes" id="UP000184304"/>
    </source>
</evidence>
<reference evidence="2" key="1">
    <citation type="journal article" date="2017" name="Genome Biol.">
        <title>Comparative genomics reveals high biological diversity and specific adaptations in the industrially and medically important fungal genus Aspergillus.</title>
        <authorList>
            <person name="de Vries R.P."/>
            <person name="Riley R."/>
            <person name="Wiebenga A."/>
            <person name="Aguilar-Osorio G."/>
            <person name="Amillis S."/>
            <person name="Uchima C.A."/>
            <person name="Anderluh G."/>
            <person name="Asadollahi M."/>
            <person name="Askin M."/>
            <person name="Barry K."/>
            <person name="Battaglia E."/>
            <person name="Bayram O."/>
            <person name="Benocci T."/>
            <person name="Braus-Stromeyer S.A."/>
            <person name="Caldana C."/>
            <person name="Canovas D."/>
            <person name="Cerqueira G.C."/>
            <person name="Chen F."/>
            <person name="Chen W."/>
            <person name="Choi C."/>
            <person name="Clum A."/>
            <person name="Dos Santos R.A."/>
            <person name="Damasio A.R."/>
            <person name="Diallinas G."/>
            <person name="Emri T."/>
            <person name="Fekete E."/>
            <person name="Flipphi M."/>
            <person name="Freyberg S."/>
            <person name="Gallo A."/>
            <person name="Gournas C."/>
            <person name="Habgood R."/>
            <person name="Hainaut M."/>
            <person name="Harispe M.L."/>
            <person name="Henrissat B."/>
            <person name="Hilden K.S."/>
            <person name="Hope R."/>
            <person name="Hossain A."/>
            <person name="Karabika E."/>
            <person name="Karaffa L."/>
            <person name="Karanyi Z."/>
            <person name="Krasevec N."/>
            <person name="Kuo A."/>
            <person name="Kusch H."/>
            <person name="LaButti K."/>
            <person name="Lagendijk E.L."/>
            <person name="Lapidus A."/>
            <person name="Levasseur A."/>
            <person name="Lindquist E."/>
            <person name="Lipzen A."/>
            <person name="Logrieco A.F."/>
            <person name="MacCabe A."/>
            <person name="Maekelae M.R."/>
            <person name="Malavazi I."/>
            <person name="Melin P."/>
            <person name="Meyer V."/>
            <person name="Mielnichuk N."/>
            <person name="Miskei M."/>
            <person name="Molnar A.P."/>
            <person name="Mule G."/>
            <person name="Ngan C.Y."/>
            <person name="Orejas M."/>
            <person name="Orosz E."/>
            <person name="Ouedraogo J.P."/>
            <person name="Overkamp K.M."/>
            <person name="Park H.-S."/>
            <person name="Perrone G."/>
            <person name="Piumi F."/>
            <person name="Punt P.J."/>
            <person name="Ram A.F."/>
            <person name="Ramon A."/>
            <person name="Rauscher S."/>
            <person name="Record E."/>
            <person name="Riano-Pachon D.M."/>
            <person name="Robert V."/>
            <person name="Roehrig J."/>
            <person name="Ruller R."/>
            <person name="Salamov A."/>
            <person name="Salih N.S."/>
            <person name="Samson R.A."/>
            <person name="Sandor E."/>
            <person name="Sanguinetti M."/>
            <person name="Schuetze T."/>
            <person name="Sepcic K."/>
            <person name="Shelest E."/>
            <person name="Sherlock G."/>
            <person name="Sophianopoulou V."/>
            <person name="Squina F.M."/>
            <person name="Sun H."/>
            <person name="Susca A."/>
            <person name="Todd R.B."/>
            <person name="Tsang A."/>
            <person name="Unkles S.E."/>
            <person name="van de Wiele N."/>
            <person name="van Rossen-Uffink D."/>
            <person name="Oliveira J.V."/>
            <person name="Vesth T.C."/>
            <person name="Visser J."/>
            <person name="Yu J.-H."/>
            <person name="Zhou M."/>
            <person name="Andersen M.R."/>
            <person name="Archer D.B."/>
            <person name="Baker S.E."/>
            <person name="Benoit I."/>
            <person name="Brakhage A.A."/>
            <person name="Braus G.H."/>
            <person name="Fischer R."/>
            <person name="Frisvad J.C."/>
            <person name="Goldman G.H."/>
            <person name="Houbraken J."/>
            <person name="Oakley B."/>
            <person name="Pocsi I."/>
            <person name="Scazzocchio C."/>
            <person name="Seiboth B."/>
            <person name="vanKuyk P.A."/>
            <person name="Wortman J."/>
            <person name="Dyer P.S."/>
            <person name="Grigoriev I.V."/>
        </authorList>
    </citation>
    <scope>NUCLEOTIDE SEQUENCE [LARGE SCALE GENOMIC DNA]</scope>
    <source>
        <strain evidence="2">CBS 134.48</strain>
    </source>
</reference>
<sequence>MASVHFGHRGLHCATREWVGRAQPGSPEKDRFGTNEQLQMVFRPRESLEDPSGPDWSYDIVQATMSAVPWFRRVFRQIPATLNDELYTLRLDPGRQTYSSDVVQHSALQRINLPMRRLGPVGRYASTKMIYETSTAKMDKLFNAQAVGVARILSHQPGPWYTPVLGWGFKVPGSL</sequence>
<dbReference type="AlphaFoldDB" id="A0A1L9NI90"/>
<name>A0A1L9NI90_ASPTC</name>
<dbReference type="Proteomes" id="UP000184304">
    <property type="component" value="Unassembled WGS sequence"/>
</dbReference>
<evidence type="ECO:0000313" key="1">
    <source>
        <dbReference type="EMBL" id="OJI88985.1"/>
    </source>
</evidence>
<dbReference type="VEuPathDB" id="FungiDB:ASPTUDRAFT_79951"/>
<dbReference type="EMBL" id="KV878178">
    <property type="protein sequence ID" value="OJI88985.1"/>
    <property type="molecule type" value="Genomic_DNA"/>
</dbReference>
<proteinExistence type="predicted"/>
<organism evidence="1 2">
    <name type="scientific">Aspergillus tubingensis (strain CBS 134.48)</name>
    <dbReference type="NCBI Taxonomy" id="767770"/>
    <lineage>
        <taxon>Eukaryota</taxon>
        <taxon>Fungi</taxon>
        <taxon>Dikarya</taxon>
        <taxon>Ascomycota</taxon>
        <taxon>Pezizomycotina</taxon>
        <taxon>Eurotiomycetes</taxon>
        <taxon>Eurotiomycetidae</taxon>
        <taxon>Eurotiales</taxon>
        <taxon>Aspergillaceae</taxon>
        <taxon>Aspergillus</taxon>
        <taxon>Aspergillus subgen. Circumdati</taxon>
    </lineage>
</organism>
<accession>A0A1L9NI90</accession>